<feature type="region of interest" description="Disordered" evidence="3">
    <location>
        <begin position="127"/>
        <end position="148"/>
    </location>
</feature>
<evidence type="ECO:0000313" key="5">
    <source>
        <dbReference type="EMBL" id="AAF24567.1"/>
    </source>
</evidence>
<dbReference type="InterPro" id="IPR042178">
    <property type="entry name" value="Serpin_sf_1"/>
</dbReference>
<comment type="similarity">
    <text evidence="1 2">Belongs to the serpin family.</text>
</comment>
<dbReference type="GO" id="GO:0005615">
    <property type="term" value="C:extracellular space"/>
    <property type="evidence" value="ECO:0007669"/>
    <property type="project" value="InterPro"/>
</dbReference>
<dbReference type="Pfam" id="PF00079">
    <property type="entry name" value="Serpin"/>
    <property type="match status" value="1"/>
</dbReference>
<dbReference type="InterPro" id="IPR023795">
    <property type="entry name" value="Serpin_CS"/>
</dbReference>
<feature type="domain" description="Serpin" evidence="4">
    <location>
        <begin position="183"/>
        <end position="537"/>
    </location>
</feature>
<evidence type="ECO:0000259" key="4">
    <source>
        <dbReference type="SMART" id="SM00093"/>
    </source>
</evidence>
<reference evidence="5" key="1">
    <citation type="submission" date="1999-07" db="EMBL/GenBank/DDBJ databases">
        <title>Genomic sequence for Arabidopsis thaliana BAC F22C12 from chromosome I.</title>
        <authorList>
            <person name="Shinn P."/>
            <person name="Khan S."/>
            <person name="Brooks S."/>
            <person name="Buehler E."/>
            <person name="Chao Q."/>
            <person name="Dunn P."/>
            <person name="Kim C."/>
            <person name="Walker M."/>
            <person name="Altafi H."/>
            <person name="Araujo R."/>
            <person name="Conn L."/>
            <person name="Conway A.B."/>
            <person name="Gonzalez A."/>
            <person name="Hansen N.F."/>
            <person name="Huizar L."/>
            <person name="Kremenetskaia I."/>
            <person name="Lenz C."/>
            <person name="Li J."/>
            <person name="Liu S."/>
            <person name="Luros S."/>
            <person name="Rowley D."/>
            <person name="Schwartz J."/>
            <person name="Toriumi M."/>
            <person name="Vysotskaia V."/>
            <person name="Yu G."/>
            <person name="Davis R.W."/>
            <person name="Federspiel N.A."/>
            <person name="Theologis A."/>
            <person name="Ecker J.R."/>
        </authorList>
    </citation>
    <scope>NUCLEOTIDE SEQUENCE</scope>
</reference>
<reference evidence="5" key="3">
    <citation type="submission" date="2000-06" db="EMBL/GenBank/DDBJ databases">
        <authorList>
            <person name="Cheuk R."/>
            <person name="Shinn P."/>
            <person name="Brooks S."/>
            <person name="Buehler E."/>
            <person name="Chao Q."/>
            <person name="Johnson-Hopson C."/>
            <person name="Khan S."/>
            <person name="Kim C."/>
            <person name="Altafi H."/>
            <person name="Bei B."/>
            <person name="Chin C."/>
            <person name="Chiou J."/>
            <person name="Choi E."/>
            <person name="Conn L."/>
            <person name="Conway A."/>
            <person name="Gonzalez A."/>
            <person name="Hansen N."/>
            <person name="Howing B."/>
            <person name="Koo T."/>
            <person name="Lam B."/>
            <person name="Lee J."/>
            <person name="Lenz C."/>
            <person name="Li J."/>
            <person name="Liu A."/>
            <person name="Liu J."/>
            <person name="Liu S."/>
            <person name="Mukharsky N."/>
            <person name="Nguyen M."/>
            <person name="Palm C."/>
            <person name="Pham P."/>
            <person name="Sakano H."/>
            <person name="Schwartz J."/>
            <person name="Southwick A."/>
            <person name="Thaveri A."/>
            <person name="Toriumi M."/>
            <person name="Vaysberg M."/>
            <person name="Yu G."/>
            <person name="Davis R."/>
            <person name="Federspiel N."/>
            <person name="Theologis A."/>
            <person name="Ecker J."/>
        </authorList>
    </citation>
    <scope>NUCLEOTIDE SEQUENCE</scope>
</reference>
<dbReference type="EMBL" id="AC007764">
    <property type="protein sequence ID" value="AAF24567.1"/>
    <property type="molecule type" value="Genomic_DNA"/>
</dbReference>
<dbReference type="InterPro" id="IPR000215">
    <property type="entry name" value="Serpin_fam"/>
</dbReference>
<dbReference type="GO" id="GO:0004867">
    <property type="term" value="F:serine-type endopeptidase inhibitor activity"/>
    <property type="evidence" value="ECO:0007669"/>
    <property type="project" value="InterPro"/>
</dbReference>
<dbReference type="PROSITE" id="PS00284">
    <property type="entry name" value="SERPIN"/>
    <property type="match status" value="1"/>
</dbReference>
<dbReference type="Gene3D" id="6.20.40.10">
    <property type="match status" value="1"/>
</dbReference>
<evidence type="ECO:0000256" key="1">
    <source>
        <dbReference type="ARBA" id="ARBA00009500"/>
    </source>
</evidence>
<accession>Q9SH53</accession>
<dbReference type="Gene3D" id="2.30.39.10">
    <property type="entry name" value="Alpha-1-antitrypsin, domain 1"/>
    <property type="match status" value="2"/>
</dbReference>
<feature type="compositionally biased region" description="Polar residues" evidence="3">
    <location>
        <begin position="133"/>
        <end position="143"/>
    </location>
</feature>
<dbReference type="InterPro" id="IPR023796">
    <property type="entry name" value="Serpin_dom"/>
</dbReference>
<organism evidence="5">
    <name type="scientific">Arabidopsis thaliana</name>
    <name type="common">Mouse-ear cress</name>
    <dbReference type="NCBI Taxonomy" id="3702"/>
    <lineage>
        <taxon>Eukaryota</taxon>
        <taxon>Viridiplantae</taxon>
        <taxon>Streptophyta</taxon>
        <taxon>Embryophyta</taxon>
        <taxon>Tracheophyta</taxon>
        <taxon>Spermatophyta</taxon>
        <taxon>Magnoliopsida</taxon>
        <taxon>eudicotyledons</taxon>
        <taxon>Gunneridae</taxon>
        <taxon>Pentapetalae</taxon>
        <taxon>rosids</taxon>
        <taxon>malvids</taxon>
        <taxon>Brassicales</taxon>
        <taxon>Brassicaceae</taxon>
        <taxon>Camelineae</taxon>
        <taxon>Arabidopsis</taxon>
    </lineage>
</organism>
<dbReference type="PANTHER" id="PTHR11461:SF347">
    <property type="entry name" value="SERINE PROTEASE INHIBITOR (SERPIN) FAMILY PROTEIN-RELATED"/>
    <property type="match status" value="1"/>
</dbReference>
<dbReference type="CDD" id="cd02043">
    <property type="entry name" value="serpinP_plants"/>
    <property type="match status" value="1"/>
</dbReference>
<dbReference type="SMART" id="SM00093">
    <property type="entry name" value="SERPIN"/>
    <property type="match status" value="1"/>
</dbReference>
<name>Q9SH53_ARATH</name>
<dbReference type="SUPFAM" id="SSF56574">
    <property type="entry name" value="Serpins"/>
    <property type="match status" value="1"/>
</dbReference>
<reference evidence="5" key="4">
    <citation type="submission" date="2000-10" db="EMBL/GenBank/DDBJ databases">
        <authorList>
            <person name="Chao Q."/>
            <person name="Brooks S."/>
            <person name="Buehler E."/>
            <person name="Johnson-Hopson C."/>
            <person name="Khan S."/>
            <person name="Kim C."/>
            <person name="Shinn P."/>
            <person name="Altafi H."/>
            <person name="Bei B."/>
            <person name="Chin C."/>
            <person name="Chiou J."/>
            <person name="Choi E."/>
            <person name="Conn L."/>
            <person name="Conway A."/>
            <person name="Gonzalez A."/>
            <person name="Hansen N."/>
            <person name="Howing B."/>
            <person name="Koo T."/>
            <person name="Lam B."/>
            <person name="Lee J."/>
            <person name="Lenz C."/>
            <person name="Li J."/>
            <person name="Liu A."/>
            <person name="Liu J."/>
            <person name="Liu S."/>
            <person name="Mukharsky N."/>
            <person name="Nguyen M."/>
            <person name="Palm C."/>
            <person name="Pham P."/>
            <person name="Sakano H."/>
            <person name="Schwartz J."/>
            <person name="Southwick A."/>
            <person name="Thaveri A."/>
            <person name="Toriumi M."/>
            <person name="Vaysberg M."/>
            <person name="Yu G."/>
            <person name="Davis R."/>
            <person name="Federspiel N."/>
            <person name="Theologis A."/>
            <person name="Ecker J."/>
        </authorList>
    </citation>
    <scope>NUCLEOTIDE SEQUENCE</scope>
</reference>
<evidence type="ECO:0000256" key="2">
    <source>
        <dbReference type="RuleBase" id="RU000411"/>
    </source>
</evidence>
<dbReference type="PANTHER" id="PTHR11461">
    <property type="entry name" value="SERINE PROTEASE INHIBITOR, SERPIN"/>
    <property type="match status" value="1"/>
</dbReference>
<dbReference type="ExpressionAtlas" id="Q9SH53">
    <property type="expression patterns" value="baseline and differential"/>
</dbReference>
<reference key="2">
    <citation type="journal article" date="2000" name="Nature">
        <title>Sequence and analysis of chromosome 1 of the plant Arabidopsis thaliana.</title>
        <authorList>
            <person name="Theologis A."/>
            <person name="Ecker J.R."/>
            <person name="Palm C.J."/>
            <person name="Federspiel N.A."/>
            <person name="Kaul S."/>
            <person name="White O."/>
            <person name="Alonso J."/>
            <person name="Altafi H."/>
            <person name="Araujo R."/>
            <person name="Bowman C.L."/>
            <person name="Brooks S.Y."/>
            <person name="Buehler E."/>
            <person name="Chan A."/>
            <person name="Chao Q."/>
            <person name="Chen H."/>
            <person name="Cheuk R.F."/>
            <person name="Chin C.W."/>
            <person name="Chung M.K."/>
            <person name="Conn L."/>
            <person name="Conway A.B."/>
            <person name="Conway A.R."/>
            <person name="Creasy T.H."/>
            <person name="Dewar K."/>
            <person name="Dunn P."/>
            <person name="Etgu P."/>
            <person name="Feldblyum T.V."/>
            <person name="Feng J."/>
            <person name="Fong B."/>
            <person name="Fujii C.Y."/>
            <person name="Gill J.E."/>
            <person name="Goldsmith A.D."/>
            <person name="Haas B."/>
            <person name="Hansen N.F."/>
            <person name="Hughes B."/>
            <person name="Huizar L."/>
            <person name="Hunter J.L."/>
            <person name="Jenkins J."/>
            <person name="Johnson-Hopson C."/>
            <person name="Khan S."/>
            <person name="Khaykin E."/>
            <person name="Kim C.J."/>
            <person name="Koo H.L."/>
            <person name="Kremenetskaia I."/>
            <person name="Kurtz D.B."/>
            <person name="Kwan A."/>
            <person name="Lam B."/>
            <person name="Langin-Hooper S."/>
            <person name="Lee A."/>
            <person name="Lee J.M."/>
            <person name="Lenz C.A."/>
            <person name="Li J.H."/>
            <person name="Li Y."/>
            <person name="Lin X."/>
            <person name="Liu S.X."/>
            <person name="Liu Z.A."/>
            <person name="Luros J.S."/>
            <person name="Maiti R."/>
            <person name="Marziali A."/>
            <person name="Militscher J."/>
            <person name="Miranda M."/>
            <person name="Nguyen M."/>
            <person name="Nierman W.C."/>
            <person name="Osborne B.I."/>
            <person name="Pai G."/>
            <person name="Peterson J."/>
            <person name="Pham P.K."/>
            <person name="Rizzo M."/>
            <person name="Rooney T."/>
            <person name="Rowley D."/>
            <person name="Sakano H."/>
            <person name="Salzberg S.L."/>
            <person name="Schwartz J.R."/>
            <person name="Shinn P."/>
            <person name="Southwick A.M."/>
            <person name="Sun H."/>
            <person name="Tallon L.J."/>
            <person name="Tambunga G."/>
            <person name="Toriumi M.J."/>
            <person name="Town C.D."/>
            <person name="Utterback T."/>
            <person name="Van Aken S."/>
            <person name="Vaysberg M."/>
            <person name="Vysotskaia V.S."/>
            <person name="Walker M."/>
            <person name="Wu D."/>
            <person name="Yu G."/>
            <person name="Fraser C.M."/>
            <person name="Venter J.C."/>
            <person name="Davis R.W."/>
        </authorList>
    </citation>
    <scope>NUCLEOTIDE SEQUENCE [LARGE SCALE GENOMIC DNA]</scope>
    <source>
        <strain>cv. Columbia</strain>
    </source>
</reference>
<proteinExistence type="inferred from homology"/>
<protein>
    <submittedName>
        <fullName evidence="5">F22C12.21</fullName>
    </submittedName>
</protein>
<dbReference type="AlphaFoldDB" id="Q9SH53"/>
<dbReference type="Gene3D" id="3.30.497.10">
    <property type="entry name" value="Antithrombin, subunit I, domain 2"/>
    <property type="match status" value="1"/>
</dbReference>
<dbReference type="InterPro" id="IPR036186">
    <property type="entry name" value="Serpin_sf"/>
</dbReference>
<evidence type="ECO:0000256" key="3">
    <source>
        <dbReference type="SAM" id="MobiDB-lite"/>
    </source>
</evidence>
<dbReference type="InterPro" id="IPR042185">
    <property type="entry name" value="Serpin_sf_2"/>
</dbReference>
<sequence>MSEEINGKVKKMIARRFAIVRYFRSRMNPKMTIQKLCTSSKTADLSLRKMDPNRRTQKFSKPQVIASPSLREAMKKRNDDLVLTGAWAEPFDKWYTEKKEFHLLDGASVLPYRQSDDDINQQKLKGRTKNLAHQKSQSPSLALNTKKKQKMDSLQELLDKKQYDEEAKRPCQEAMKKQNDVALFLAGEVISAADKNSNVVFSPASINSVLTMAAATSDSEALKSCILSFLRSSSTDELNDIFREIASVVLVDGSKTGGPKITVVNGVWREQSLPCSPESKDLFENFYKSAFAQVDFRSKFEEVREEVNSWALRHTNGIIKDLLPPGSVTSETLWIYGNALYFKGAWEDKFYKSMTKHKPFYLVNGKQVHVPFMQSSQSQYVKAYDGFKVLRQPYRQGVNDTSRQFSMCTYLPDEKDGLDNLVEKMTSTDGFLDSHIPSWRVEVGEFRIPKFKIEFGFEASSVFNDFALDVSLYQKAMIEIDEEGTEAAAATALVGACGCSLYRPPPPIDFVADHPFFFFIREDKTGTVLFAGQIFDPSLSSSA</sequence>